<accession>A0AA46SGR4</accession>
<name>A0AA46SGR4_CYTFI</name>
<evidence type="ECO:0000313" key="2">
    <source>
        <dbReference type="EMBL" id="UYG97401.1"/>
    </source>
</evidence>
<dbReference type="Proteomes" id="UP001163104">
    <property type="component" value="Chromosome"/>
</dbReference>
<keyword evidence="1" id="KW-0472">Membrane</keyword>
<sequence>MDFAADVFWLVFVILCLCLILFIAIRQHEIKKEQEYIIKLNHEILDRLREPK</sequence>
<reference evidence="2" key="1">
    <citation type="submission" date="2022-10" db="EMBL/GenBank/DDBJ databases">
        <title>Mechanism of multi-heavy metal repair in Cytobacillus Firmus M7.</title>
        <authorList>
            <person name="Li X."/>
            <person name="Yu C."/>
        </authorList>
    </citation>
    <scope>NUCLEOTIDE SEQUENCE</scope>
    <source>
        <strain evidence="2">M7</strain>
    </source>
</reference>
<evidence type="ECO:0000313" key="3">
    <source>
        <dbReference type="Proteomes" id="UP001163104"/>
    </source>
</evidence>
<keyword evidence="1" id="KW-1133">Transmembrane helix</keyword>
<keyword evidence="1" id="KW-0812">Transmembrane</keyword>
<dbReference type="AlphaFoldDB" id="A0AA46SGR4"/>
<proteinExistence type="predicted"/>
<gene>
    <name evidence="2" type="ORF">OD459_10435</name>
</gene>
<organism evidence="2 3">
    <name type="scientific">Cytobacillus firmus</name>
    <name type="common">Bacillus firmus</name>
    <dbReference type="NCBI Taxonomy" id="1399"/>
    <lineage>
        <taxon>Bacteria</taxon>
        <taxon>Bacillati</taxon>
        <taxon>Bacillota</taxon>
        <taxon>Bacilli</taxon>
        <taxon>Bacillales</taxon>
        <taxon>Bacillaceae</taxon>
        <taxon>Cytobacillus</taxon>
    </lineage>
</organism>
<dbReference type="RefSeq" id="WP_156185145.1">
    <property type="nucleotide sequence ID" value="NZ_CP107027.1"/>
</dbReference>
<evidence type="ECO:0000256" key="1">
    <source>
        <dbReference type="SAM" id="Phobius"/>
    </source>
</evidence>
<protein>
    <submittedName>
        <fullName evidence="2">Uncharacterized protein</fullName>
    </submittedName>
</protein>
<feature type="transmembrane region" description="Helical" evidence="1">
    <location>
        <begin position="6"/>
        <end position="25"/>
    </location>
</feature>
<dbReference type="EMBL" id="CP107027">
    <property type="protein sequence ID" value="UYG97401.1"/>
    <property type="molecule type" value="Genomic_DNA"/>
</dbReference>